<evidence type="ECO:0000256" key="1">
    <source>
        <dbReference type="SAM" id="MobiDB-lite"/>
    </source>
</evidence>
<dbReference type="Proteomes" id="UP000594454">
    <property type="component" value="Chromosome 3"/>
</dbReference>
<dbReference type="InParanoid" id="A0A7R8UT29"/>
<dbReference type="InterPro" id="IPR028171">
    <property type="entry name" value="Codanin-1_C"/>
</dbReference>
<proteinExistence type="predicted"/>
<dbReference type="EMBL" id="LR899011">
    <property type="protein sequence ID" value="CAD7086210.1"/>
    <property type="molecule type" value="Genomic_DNA"/>
</dbReference>
<keyword evidence="4" id="KW-1185">Reference proteome</keyword>
<feature type="compositionally biased region" description="Low complexity" evidence="1">
    <location>
        <begin position="58"/>
        <end position="81"/>
    </location>
</feature>
<sequence>MDTNQGCSIEEFSIFFLNFVRSQTDGFLKGNSSSSACNTPRKWPGAAGGCQNSGQLEAVPSAGASSAPASTPASAPTSSSSSSTCLLSLSSAVATPTTQTTLTVTSRTGQGTSAPRHGAPRNTTSTTPNLLLSGNDHTSKHDDSLSENCFFDDSFLLRSTPVQTGFKKDTSNLRKSLSRAFDSVHEISNEFNSSLFEASLSGAADSRLQKSDTSTPIRRPNKSGFDTSNGSNSSFGSANKSRPFDRSATKKNSGTALCLGDFMVTPTRQKRRSNKDHPSSENRSSSEPGGKGGSSQKPKRRVVPTLVSTSTNSFTSPAFRSENNILEIAKEEIPVDNHKGIMEERQVLKSQMNVIAKEFTNEPLPLPQTLHKILQETVTPKRKVTKARINLSDLKHKSLLDRFILIHSTLIDANLTNNILTEFSFLINLVNAESDPHCEYPSIAPSGSLDLEAQIDPVLINQSSSDLGSNIYSLLRNVNNCIYYALGVLRHQGSNLMLLDVTTLKVILDNERLELYAKELRDNLEAVCAYKIRLETIKSSHEVSFRIRQDFNNVFYQQDNDTKNNFPSEKEFTAFKQQRDMFYGILKTWECKHLDPTWKFSVMLGPKVHALLMIQDNPINMAHLAKLFISQLIISSNFPHSPTELEISLPNVDLNKLTKLRQRLVTPSHFSTDYQFPGNQAFFRDFLLACRKSLLFIEQLKIALAAQLIEMNDSSYEILNLSSKDPHGREYNEYVVRPETLATMRTLSKFLGLAETLPYTYEGAHNSQVDDRQIQLRNMVQPLFDIMAILRKSITERKLIITIPWIVQYLSMLDYVTLRLAYYRRVVQLLYELYMNLTSNVQQSIGVLHMRPTSVFIIRTSLGWLFDNPHLPEDYYKYRQNRRFLFDFMNFEVQEIASGTDIANITEHHPNPIPLAVTSYQHGQQQQQQLNALQSLQHPHEGFSSESLFDPLLENILNVVCSFLADFRVSIMPTKFSKSLSRTGRYRHITTKISEASTTGHEYVMADDTQTKLSEAFLHSQSLSVRKIVEFVIERTTSAVIKDFQIEILIPSKANAMVQVAGIDSVELKQVSNEMYKIFSHTHQKAMQSWDERIPKMIETRVKQALDALLPKETLDAIKRTCTALVIQKCKSKTEDWRLSNLQNIDFYSKDITADAEKILKNATSKQQTSTILKINIFQPAPSKLFEKLQYILHFSITQPLVLNADEIIEFCGIFRKCLIGQTLPTSMNRLAGVMTVNLVQNLIQNRCDIISDKLIDSFICIWACDALKEFVDVSMCNLDENEGNNIDYIFSGLLTRFNIHMLGNNMNSFSSLSQLLEALVNANLMTIDYLNGRILTLLKAEWPQGVNKAISTMLENIAQKTPSASTESGEKSQLFMEMLADLTRDLDEF</sequence>
<feature type="region of interest" description="Disordered" evidence="1">
    <location>
        <begin position="30"/>
        <end position="81"/>
    </location>
</feature>
<dbReference type="FunCoup" id="A0A7R8UT29">
    <property type="interactions" value="2065"/>
</dbReference>
<feature type="compositionally biased region" description="Low complexity" evidence="1">
    <location>
        <begin position="97"/>
        <end position="112"/>
    </location>
</feature>
<evidence type="ECO:0000259" key="2">
    <source>
        <dbReference type="Pfam" id="PF15296"/>
    </source>
</evidence>
<dbReference type="PANTHER" id="PTHR28678:SF1">
    <property type="entry name" value="CODANIN-1"/>
    <property type="match status" value="1"/>
</dbReference>
<dbReference type="GO" id="GO:0006325">
    <property type="term" value="P:chromatin organization"/>
    <property type="evidence" value="ECO:0007669"/>
    <property type="project" value="TreeGrafter"/>
</dbReference>
<accession>A0A7R8UT29</accession>
<feature type="compositionally biased region" description="Low complexity" evidence="1">
    <location>
        <begin position="122"/>
        <end position="133"/>
    </location>
</feature>
<evidence type="ECO:0000313" key="4">
    <source>
        <dbReference type="Proteomes" id="UP000594454"/>
    </source>
</evidence>
<feature type="region of interest" description="Disordered" evidence="1">
    <location>
        <begin position="97"/>
        <end position="139"/>
    </location>
</feature>
<dbReference type="OrthoDB" id="20982at2759"/>
<reference evidence="3 4" key="1">
    <citation type="submission" date="2020-11" db="EMBL/GenBank/DDBJ databases">
        <authorList>
            <person name="Wallbank WR R."/>
            <person name="Pardo Diaz C."/>
            <person name="Kozak K."/>
            <person name="Martin S."/>
            <person name="Jiggins C."/>
            <person name="Moest M."/>
            <person name="Warren A I."/>
            <person name="Generalovic N T."/>
            <person name="Byers J.R.P. K."/>
            <person name="Montejo-Kovacevich G."/>
            <person name="Yen C E."/>
        </authorList>
    </citation>
    <scope>NUCLEOTIDE SEQUENCE [LARGE SCALE GENOMIC DNA]</scope>
</reference>
<dbReference type="InterPro" id="IPR040031">
    <property type="entry name" value="Codanin-1"/>
</dbReference>
<organism evidence="3 4">
    <name type="scientific">Hermetia illucens</name>
    <name type="common">Black soldier fly</name>
    <dbReference type="NCBI Taxonomy" id="343691"/>
    <lineage>
        <taxon>Eukaryota</taxon>
        <taxon>Metazoa</taxon>
        <taxon>Ecdysozoa</taxon>
        <taxon>Arthropoda</taxon>
        <taxon>Hexapoda</taxon>
        <taxon>Insecta</taxon>
        <taxon>Pterygota</taxon>
        <taxon>Neoptera</taxon>
        <taxon>Endopterygota</taxon>
        <taxon>Diptera</taxon>
        <taxon>Brachycera</taxon>
        <taxon>Stratiomyomorpha</taxon>
        <taxon>Stratiomyidae</taxon>
        <taxon>Hermetiinae</taxon>
        <taxon>Hermetia</taxon>
    </lineage>
</organism>
<protein>
    <recommendedName>
        <fullName evidence="2">Codanin-1 C-terminal domain-containing protein</fullName>
    </recommendedName>
</protein>
<feature type="region of interest" description="Disordered" evidence="1">
    <location>
        <begin position="202"/>
        <end position="303"/>
    </location>
</feature>
<name>A0A7R8UT29_HERIL</name>
<evidence type="ECO:0000313" key="3">
    <source>
        <dbReference type="EMBL" id="CAD7086210.1"/>
    </source>
</evidence>
<gene>
    <name evidence="3" type="ORF">HERILL_LOCUS9002</name>
</gene>
<dbReference type="Pfam" id="PF15296">
    <property type="entry name" value="Codanin-1_C"/>
    <property type="match status" value="1"/>
</dbReference>
<dbReference type="PANTHER" id="PTHR28678">
    <property type="entry name" value="CODANIN-1"/>
    <property type="match status" value="1"/>
</dbReference>
<feature type="compositionally biased region" description="Low complexity" evidence="1">
    <location>
        <begin position="223"/>
        <end position="241"/>
    </location>
</feature>
<dbReference type="GO" id="GO:0005634">
    <property type="term" value="C:nucleus"/>
    <property type="evidence" value="ECO:0007669"/>
    <property type="project" value="TreeGrafter"/>
</dbReference>
<feature type="domain" description="Codanin-1 C-terminal" evidence="2">
    <location>
        <begin position="950"/>
        <end position="1060"/>
    </location>
</feature>